<evidence type="ECO:0000313" key="2">
    <source>
        <dbReference type="EMBL" id="RHM81417.1"/>
    </source>
</evidence>
<reference evidence="2 3" key="1">
    <citation type="submission" date="2018-08" db="EMBL/GenBank/DDBJ databases">
        <title>A genome reference for cultivated species of the human gut microbiota.</title>
        <authorList>
            <person name="Zou Y."/>
            <person name="Xue W."/>
            <person name="Luo G."/>
        </authorList>
    </citation>
    <scope>NUCLEOTIDE SEQUENCE [LARGE SCALE GENOMIC DNA]</scope>
    <source>
        <strain evidence="2 3">AF33-12</strain>
    </source>
</reference>
<organism evidence="2 3">
    <name type="scientific">Mediterraneibacter gnavus</name>
    <name type="common">Ruminococcus gnavus</name>
    <dbReference type="NCBI Taxonomy" id="33038"/>
    <lineage>
        <taxon>Bacteria</taxon>
        <taxon>Bacillati</taxon>
        <taxon>Bacillota</taxon>
        <taxon>Clostridia</taxon>
        <taxon>Lachnospirales</taxon>
        <taxon>Lachnospiraceae</taxon>
        <taxon>Mediterraneibacter</taxon>
    </lineage>
</organism>
<name>A0A415SDX5_MEDGN</name>
<feature type="transmembrane region" description="Helical" evidence="1">
    <location>
        <begin position="116"/>
        <end position="137"/>
    </location>
</feature>
<proteinExistence type="predicted"/>
<gene>
    <name evidence="2" type="ORF">DWZ50_01065</name>
</gene>
<comment type="caution">
    <text evidence="2">The sequence shown here is derived from an EMBL/GenBank/DDBJ whole genome shotgun (WGS) entry which is preliminary data.</text>
</comment>
<sequence>MHYIKDDTRKSVLNETEVQRLGAFIRNLDNPQEYPLKFNVSQIIDDFTDTLITLEKCAAFVNNEEIEDFSDIYAAIGVEKSLCKSNTKDEEFKDIKNEKSVDSRTNPKDTKNKQHYAGWIATVITLIVAGISTAAFMKKN</sequence>
<keyword evidence="1" id="KW-1133">Transmembrane helix</keyword>
<evidence type="ECO:0000313" key="3">
    <source>
        <dbReference type="Proteomes" id="UP000285610"/>
    </source>
</evidence>
<keyword evidence="1" id="KW-0812">Transmembrane</keyword>
<evidence type="ECO:0000256" key="1">
    <source>
        <dbReference type="SAM" id="Phobius"/>
    </source>
</evidence>
<dbReference type="RefSeq" id="WP_118444095.1">
    <property type="nucleotide sequence ID" value="NZ_JBCPGC010000002.1"/>
</dbReference>
<protein>
    <submittedName>
        <fullName evidence="2">Uncharacterized protein</fullName>
    </submittedName>
</protein>
<dbReference type="EMBL" id="QRQE01000002">
    <property type="protein sequence ID" value="RHM81417.1"/>
    <property type="molecule type" value="Genomic_DNA"/>
</dbReference>
<accession>A0A415SDX5</accession>
<keyword evidence="1" id="KW-0472">Membrane</keyword>
<dbReference type="AlphaFoldDB" id="A0A415SDX5"/>
<dbReference type="Proteomes" id="UP000285610">
    <property type="component" value="Unassembled WGS sequence"/>
</dbReference>